<feature type="transmembrane region" description="Helical" evidence="2">
    <location>
        <begin position="12"/>
        <end position="34"/>
    </location>
</feature>
<dbReference type="EMBL" id="JANBOJ010000272">
    <property type="protein sequence ID" value="KAJ1720311.1"/>
    <property type="molecule type" value="Genomic_DNA"/>
</dbReference>
<keyword evidence="2" id="KW-0812">Transmembrane</keyword>
<proteinExistence type="predicted"/>
<evidence type="ECO:0000313" key="3">
    <source>
        <dbReference type="EMBL" id="KAJ1720311.1"/>
    </source>
</evidence>
<evidence type="ECO:0000256" key="1">
    <source>
        <dbReference type="SAM" id="MobiDB-lite"/>
    </source>
</evidence>
<keyword evidence="4" id="KW-1185">Reference proteome</keyword>
<feature type="transmembrane region" description="Helical" evidence="2">
    <location>
        <begin position="201"/>
        <end position="222"/>
    </location>
</feature>
<keyword evidence="2" id="KW-1133">Transmembrane helix</keyword>
<feature type="region of interest" description="Disordered" evidence="1">
    <location>
        <begin position="247"/>
        <end position="269"/>
    </location>
</feature>
<evidence type="ECO:0000313" key="4">
    <source>
        <dbReference type="Proteomes" id="UP001149813"/>
    </source>
</evidence>
<evidence type="ECO:0000256" key="2">
    <source>
        <dbReference type="SAM" id="Phobius"/>
    </source>
</evidence>
<feature type="transmembrane region" description="Helical" evidence="2">
    <location>
        <begin position="46"/>
        <end position="68"/>
    </location>
</feature>
<keyword evidence="2" id="KW-0472">Membrane</keyword>
<accession>A0A9W8CQ93</accession>
<comment type="caution">
    <text evidence="3">The sequence shown here is derived from an EMBL/GenBank/DDBJ whole genome shotgun (WGS) entry which is preliminary data.</text>
</comment>
<reference evidence="3" key="1">
    <citation type="submission" date="2022-07" db="EMBL/GenBank/DDBJ databases">
        <title>Phylogenomic reconstructions and comparative analyses of Kickxellomycotina fungi.</title>
        <authorList>
            <person name="Reynolds N.K."/>
            <person name="Stajich J.E."/>
            <person name="Barry K."/>
            <person name="Grigoriev I.V."/>
            <person name="Crous P."/>
            <person name="Smith M.E."/>
        </authorList>
    </citation>
    <scope>NUCLEOTIDE SEQUENCE</scope>
    <source>
        <strain evidence="3">NBRC 32514</strain>
    </source>
</reference>
<dbReference type="AlphaFoldDB" id="A0A9W8CQ93"/>
<gene>
    <name evidence="3" type="ORF">LPJ53_005042</name>
</gene>
<evidence type="ECO:0008006" key="5">
    <source>
        <dbReference type="Google" id="ProtNLM"/>
    </source>
</evidence>
<protein>
    <recommendedName>
        <fullName evidence="5">Transmembrane protein</fullName>
    </recommendedName>
</protein>
<name>A0A9W8CQ93_9FUNG</name>
<organism evidence="3 4">
    <name type="scientific">Coemansia erecta</name>
    <dbReference type="NCBI Taxonomy" id="147472"/>
    <lineage>
        <taxon>Eukaryota</taxon>
        <taxon>Fungi</taxon>
        <taxon>Fungi incertae sedis</taxon>
        <taxon>Zoopagomycota</taxon>
        <taxon>Kickxellomycotina</taxon>
        <taxon>Kickxellomycetes</taxon>
        <taxon>Kickxellales</taxon>
        <taxon>Kickxellaceae</taxon>
        <taxon>Coemansia</taxon>
    </lineage>
</organism>
<dbReference type="Proteomes" id="UP001149813">
    <property type="component" value="Unassembled WGS sequence"/>
</dbReference>
<sequence length="269" mass="28282">MGLLHAGTSLLRTVALAAVWPLSIVMMILSILVAANGHWKPRAVSIFTAIVSALTIVTLPLILLGKSLRLARIGGARCSRLWELILTGLWLASWVWMATQLNKFSCNSPGVTRTSSITTPGVSTNQIQNAGSFIPTVGVPSTNIGFSLYGHALTPQGAAREALEAAGMAAVAGSPKQLLAARALNSNGYRRWGTRCRVFKAMFGFAIPIFAILALDVMAHMWRSGERSLSRTSSVASVSSVSSVGSPRLASAAHPGEPVVPGPAVETKV</sequence>
<dbReference type="OrthoDB" id="5578202at2759"/>